<accession>A0A4R1GAB0</accession>
<proteinExistence type="predicted"/>
<reference evidence="2 3" key="1">
    <citation type="submission" date="2019-03" db="EMBL/GenBank/DDBJ databases">
        <title>Genomic Encyclopedia of Archaeal and Bacterial Type Strains, Phase II (KMG-II): from individual species to whole genera.</title>
        <authorList>
            <person name="Goeker M."/>
        </authorList>
    </citation>
    <scope>NUCLEOTIDE SEQUENCE [LARGE SCALE GENOMIC DNA]</scope>
    <source>
        <strain evidence="2 3">DSM 24425</strain>
    </source>
</reference>
<keyword evidence="1" id="KW-1133">Transmembrane helix</keyword>
<keyword evidence="1" id="KW-0472">Membrane</keyword>
<gene>
    <name evidence="2" type="ORF">CLV27_1081</name>
</gene>
<evidence type="ECO:0000313" key="3">
    <source>
        <dbReference type="Proteomes" id="UP000295777"/>
    </source>
</evidence>
<dbReference type="EMBL" id="SMFV01000003">
    <property type="protein sequence ID" value="TCK04648.1"/>
    <property type="molecule type" value="Genomic_DNA"/>
</dbReference>
<evidence type="ECO:0000256" key="1">
    <source>
        <dbReference type="SAM" id="Phobius"/>
    </source>
</evidence>
<feature type="transmembrane region" description="Helical" evidence="1">
    <location>
        <begin position="6"/>
        <end position="25"/>
    </location>
</feature>
<name>A0A4R1GAB0_9BACT</name>
<protein>
    <submittedName>
        <fullName evidence="2">Uncharacterized protein</fullName>
    </submittedName>
</protein>
<sequence length="31" mass="3501">METLVVAIFALMFITLGLFFIYLAVPSKKHS</sequence>
<comment type="caution">
    <text evidence="2">The sequence shown here is derived from an EMBL/GenBank/DDBJ whole genome shotgun (WGS) entry which is preliminary data.</text>
</comment>
<dbReference type="AlphaFoldDB" id="A0A4R1GAB0"/>
<evidence type="ECO:0000313" key="2">
    <source>
        <dbReference type="EMBL" id="TCK04648.1"/>
    </source>
</evidence>
<organism evidence="2 3">
    <name type="scientific">Phorcysia thermohydrogeniphila</name>
    <dbReference type="NCBI Taxonomy" id="936138"/>
    <lineage>
        <taxon>Bacteria</taxon>
        <taxon>Pseudomonadati</taxon>
        <taxon>Aquificota</taxon>
        <taxon>Aquificia</taxon>
        <taxon>Desulfurobacteriales</taxon>
        <taxon>Desulfurobacteriaceae</taxon>
        <taxon>Phorcysia</taxon>
    </lineage>
</organism>
<keyword evidence="3" id="KW-1185">Reference proteome</keyword>
<dbReference type="Proteomes" id="UP000295777">
    <property type="component" value="Unassembled WGS sequence"/>
</dbReference>
<keyword evidence="1" id="KW-0812">Transmembrane</keyword>